<comment type="caution">
    <text evidence="2">The sequence shown here is derived from an EMBL/GenBank/DDBJ whole genome shotgun (WGS) entry which is preliminary data.</text>
</comment>
<gene>
    <name evidence="2" type="ORF">WT44_19595</name>
</gene>
<dbReference type="RefSeq" id="WP_060148466.1">
    <property type="nucleotide sequence ID" value="NZ_JAXKSJ010000003.1"/>
</dbReference>
<dbReference type="Proteomes" id="UP000068603">
    <property type="component" value="Unassembled WGS sequence"/>
</dbReference>
<dbReference type="AlphaFoldDB" id="A0A125DFR2"/>
<dbReference type="EMBL" id="LPHB01000053">
    <property type="protein sequence ID" value="KWA59755.1"/>
    <property type="molecule type" value="Genomic_DNA"/>
</dbReference>
<evidence type="ECO:0000313" key="3">
    <source>
        <dbReference type="Proteomes" id="UP000068603"/>
    </source>
</evidence>
<feature type="compositionally biased region" description="Low complexity" evidence="1">
    <location>
        <begin position="10"/>
        <end position="31"/>
    </location>
</feature>
<evidence type="ECO:0000256" key="1">
    <source>
        <dbReference type="SAM" id="MobiDB-lite"/>
    </source>
</evidence>
<evidence type="ECO:0000313" key="2">
    <source>
        <dbReference type="EMBL" id="KWA59755.1"/>
    </source>
</evidence>
<organism evidence="2">
    <name type="scientific">Burkholderia stagnalis</name>
    <dbReference type="NCBI Taxonomy" id="1503054"/>
    <lineage>
        <taxon>Bacteria</taxon>
        <taxon>Pseudomonadati</taxon>
        <taxon>Pseudomonadota</taxon>
        <taxon>Betaproteobacteria</taxon>
        <taxon>Burkholderiales</taxon>
        <taxon>Burkholderiaceae</taxon>
        <taxon>Burkholderia</taxon>
        <taxon>Burkholderia cepacia complex</taxon>
    </lineage>
</organism>
<reference evidence="2 3" key="1">
    <citation type="submission" date="2015-11" db="EMBL/GenBank/DDBJ databases">
        <title>Expanding the genomic diversity of Burkholderia species for the development of highly accurate diagnostics.</title>
        <authorList>
            <person name="Sahl J."/>
            <person name="Keim P."/>
            <person name="Wagner D."/>
        </authorList>
    </citation>
    <scope>NUCLEOTIDE SEQUENCE [LARGE SCALE GENOMIC DNA]</scope>
    <source>
        <strain evidence="2 3">MSMB1960WGS</strain>
    </source>
</reference>
<proteinExistence type="predicted"/>
<dbReference type="STRING" id="1503054.WT74_28495"/>
<sequence length="278" mass="30469">MTVIRSASTPEEAAPPARGQQHPPAGQPPARVAATVAWPGGPGTPPSHCPLCFGTLEPMPGMPGRVRHRSARCSAQCVLTTRQYQPDELAIRGGRDAQASARQRERFVAHWERHYALVRRVWPAFTIARFTAVLACADVQALWSYPSLRDDDLAAVLLVLAGFMRVPAPQEQAEQDGRDPPAAGAAVRWVRFWFDASVRDAADLWTAGADAPRLFRVDYREPQATPFPTGAQVVAWQQIGGVRDAWAQQQDARRPAIGPAERAAFARFVARSARREPT</sequence>
<feature type="region of interest" description="Disordered" evidence="1">
    <location>
        <begin position="1"/>
        <end position="39"/>
    </location>
</feature>
<protein>
    <submittedName>
        <fullName evidence="2">Uncharacterized protein</fullName>
    </submittedName>
</protein>
<accession>A0A125DFR2</accession>
<name>A0A125DFR2_9BURK</name>